<comment type="caution">
    <text evidence="2">The sequence shown here is derived from an EMBL/GenBank/DDBJ whole genome shotgun (WGS) entry which is preliminary data.</text>
</comment>
<evidence type="ECO:0000256" key="1">
    <source>
        <dbReference type="SAM" id="Phobius"/>
    </source>
</evidence>
<dbReference type="RefSeq" id="WP_035663765.1">
    <property type="nucleotide sequence ID" value="NZ_BAUV01000010.1"/>
</dbReference>
<keyword evidence="1" id="KW-1133">Transmembrane helix</keyword>
<dbReference type="Proteomes" id="UP000018896">
    <property type="component" value="Unassembled WGS sequence"/>
</dbReference>
<sequence length="142" mass="16564">MISFRGDAHKFYLRLQKKANKGIDPTQVKEIQELTDIQSFYETINTSTLRNIHYRVLKEKNGSGLIPILVTAVPWILFIFGTQVQAFFENDDSYLWLLFVFLYLIAVTISVSIHFRERSWATVHSKIIEDIVQKREGLVTNQ</sequence>
<dbReference type="EMBL" id="BAUV01000010">
    <property type="protein sequence ID" value="GAE34735.1"/>
    <property type="molecule type" value="Genomic_DNA"/>
</dbReference>
<dbReference type="AlphaFoldDB" id="W4QRK0"/>
<protein>
    <submittedName>
        <fullName evidence="2">Uncharacterized protein</fullName>
    </submittedName>
</protein>
<feature type="transmembrane region" description="Helical" evidence="1">
    <location>
        <begin position="94"/>
        <end position="115"/>
    </location>
</feature>
<dbReference type="eggNOG" id="ENOG5032T7S">
    <property type="taxonomic scope" value="Bacteria"/>
</dbReference>
<evidence type="ECO:0000313" key="2">
    <source>
        <dbReference type="EMBL" id="GAE34735.1"/>
    </source>
</evidence>
<keyword evidence="1" id="KW-0472">Membrane</keyword>
<keyword evidence="1" id="KW-0812">Transmembrane</keyword>
<organism evidence="2 3">
    <name type="scientific">Halalkalibacter akibai (strain ATCC 43226 / DSM 21942 / CIP 109018 / JCM 9157 / 1139)</name>
    <name type="common">Bacillus akibai</name>
    <dbReference type="NCBI Taxonomy" id="1236973"/>
    <lineage>
        <taxon>Bacteria</taxon>
        <taxon>Bacillati</taxon>
        <taxon>Bacillota</taxon>
        <taxon>Bacilli</taxon>
        <taxon>Bacillales</taxon>
        <taxon>Bacillaceae</taxon>
        <taxon>Halalkalibacter</taxon>
    </lineage>
</organism>
<feature type="transmembrane region" description="Helical" evidence="1">
    <location>
        <begin position="65"/>
        <end position="88"/>
    </location>
</feature>
<dbReference type="OrthoDB" id="2734115at2"/>
<name>W4QRK0_HALA3</name>
<accession>W4QRK0</accession>
<reference evidence="2 3" key="1">
    <citation type="journal article" date="2014" name="Genome Announc.">
        <title>Draft Genome Sequences of Three Alkaliphilic Bacillus Strains, Bacillus wakoensis JCM 9140T, Bacillus akibai JCM 9157T, and Bacillus hemicellulosilyticus JCM 9152T.</title>
        <authorList>
            <person name="Yuki M."/>
            <person name="Oshima K."/>
            <person name="Suda W."/>
            <person name="Oshida Y."/>
            <person name="Kitamura K."/>
            <person name="Iida T."/>
            <person name="Hattori M."/>
            <person name="Ohkuma M."/>
        </authorList>
    </citation>
    <scope>NUCLEOTIDE SEQUENCE [LARGE SCALE GENOMIC DNA]</scope>
    <source>
        <strain evidence="2 3">JCM 9157</strain>
    </source>
</reference>
<gene>
    <name evidence="2" type="ORF">JCM9157_1812</name>
</gene>
<keyword evidence="3" id="KW-1185">Reference proteome</keyword>
<proteinExistence type="predicted"/>
<evidence type="ECO:0000313" key="3">
    <source>
        <dbReference type="Proteomes" id="UP000018896"/>
    </source>
</evidence>